<feature type="transmembrane region" description="Helical" evidence="3">
    <location>
        <begin position="672"/>
        <end position="692"/>
    </location>
</feature>
<keyword evidence="3" id="KW-1133">Transmembrane helix</keyword>
<evidence type="ECO:0000256" key="1">
    <source>
        <dbReference type="ARBA" id="ARBA00004413"/>
    </source>
</evidence>
<dbReference type="GO" id="GO:0005886">
    <property type="term" value="C:plasma membrane"/>
    <property type="evidence" value="ECO:0007669"/>
    <property type="project" value="UniProtKB-SubCell"/>
</dbReference>
<reference evidence="5" key="1">
    <citation type="journal article" date="2023" name="Science">
        <title>Elucidation of the pathway for biosynthesis of saponin adjuvants from the soapbark tree.</title>
        <authorList>
            <person name="Reed J."/>
            <person name="Orme A."/>
            <person name="El-Demerdash A."/>
            <person name="Owen C."/>
            <person name="Martin L.B.B."/>
            <person name="Misra R.C."/>
            <person name="Kikuchi S."/>
            <person name="Rejzek M."/>
            <person name="Martin A.C."/>
            <person name="Harkess A."/>
            <person name="Leebens-Mack J."/>
            <person name="Louveau T."/>
            <person name="Stephenson M.J."/>
            <person name="Osbourn A."/>
        </authorList>
    </citation>
    <scope>NUCLEOTIDE SEQUENCE</scope>
    <source>
        <strain evidence="5">S10</strain>
    </source>
</reference>
<organism evidence="5 6">
    <name type="scientific">Quillaja saponaria</name>
    <name type="common">Soap bark tree</name>
    <dbReference type="NCBI Taxonomy" id="32244"/>
    <lineage>
        <taxon>Eukaryota</taxon>
        <taxon>Viridiplantae</taxon>
        <taxon>Streptophyta</taxon>
        <taxon>Embryophyta</taxon>
        <taxon>Tracheophyta</taxon>
        <taxon>Spermatophyta</taxon>
        <taxon>Magnoliopsida</taxon>
        <taxon>eudicotyledons</taxon>
        <taxon>Gunneridae</taxon>
        <taxon>Pentapetalae</taxon>
        <taxon>rosids</taxon>
        <taxon>fabids</taxon>
        <taxon>Fabales</taxon>
        <taxon>Quillajaceae</taxon>
        <taxon>Quillaja</taxon>
    </lineage>
</organism>
<dbReference type="PROSITE" id="PS50297">
    <property type="entry name" value="ANK_REP_REGION"/>
    <property type="match status" value="1"/>
</dbReference>
<evidence type="ECO:0000259" key="4">
    <source>
        <dbReference type="Pfam" id="PF13962"/>
    </source>
</evidence>
<dbReference type="InterPro" id="IPR026961">
    <property type="entry name" value="PGG_dom"/>
</dbReference>
<comment type="caution">
    <text evidence="5">The sequence shown here is derived from an EMBL/GenBank/DDBJ whole genome shotgun (WGS) entry which is preliminary data.</text>
</comment>
<keyword evidence="3" id="KW-0812">Transmembrane</keyword>
<gene>
    <name evidence="5" type="ORF">O6P43_004906</name>
</gene>
<dbReference type="Gene3D" id="1.25.40.20">
    <property type="entry name" value="Ankyrin repeat-containing domain"/>
    <property type="match status" value="1"/>
</dbReference>
<dbReference type="Pfam" id="PF13962">
    <property type="entry name" value="PGG"/>
    <property type="match status" value="1"/>
</dbReference>
<dbReference type="AlphaFoldDB" id="A0AAD7Q4V8"/>
<dbReference type="PROSITE" id="PS50088">
    <property type="entry name" value="ANK_REPEAT"/>
    <property type="match status" value="1"/>
</dbReference>
<feature type="transmembrane region" description="Helical" evidence="3">
    <location>
        <begin position="642"/>
        <end position="666"/>
    </location>
</feature>
<dbReference type="InterPro" id="IPR002110">
    <property type="entry name" value="Ankyrin_rpt"/>
</dbReference>
<keyword evidence="3" id="KW-0472">Membrane</keyword>
<dbReference type="Pfam" id="PF12796">
    <property type="entry name" value="Ank_2"/>
    <property type="match status" value="1"/>
</dbReference>
<dbReference type="KEGG" id="qsa:O6P43_004906"/>
<feature type="transmembrane region" description="Helical" evidence="3">
    <location>
        <begin position="600"/>
        <end position="622"/>
    </location>
</feature>
<dbReference type="PANTHER" id="PTHR24177:SF329">
    <property type="entry name" value="ANKYRIN REPEAT PROTEIN"/>
    <property type="match status" value="1"/>
</dbReference>
<feature type="repeat" description="ANK" evidence="2">
    <location>
        <begin position="155"/>
        <end position="177"/>
    </location>
</feature>
<name>A0AAD7Q4V8_QUISA</name>
<dbReference type="EMBL" id="JARAOO010000003">
    <property type="protein sequence ID" value="KAJ7974910.1"/>
    <property type="molecule type" value="Genomic_DNA"/>
</dbReference>
<protein>
    <submittedName>
        <fullName evidence="5">Ankyrin repeat-containing protein</fullName>
    </submittedName>
</protein>
<feature type="transmembrane region" description="Helical" evidence="3">
    <location>
        <begin position="561"/>
        <end position="580"/>
    </location>
</feature>
<dbReference type="SMART" id="SM00248">
    <property type="entry name" value="ANK"/>
    <property type="match status" value="3"/>
</dbReference>
<feature type="domain" description="PGG" evidence="4">
    <location>
        <begin position="554"/>
        <end position="666"/>
    </location>
</feature>
<evidence type="ECO:0000313" key="5">
    <source>
        <dbReference type="EMBL" id="KAJ7974910.1"/>
    </source>
</evidence>
<proteinExistence type="predicted"/>
<evidence type="ECO:0000256" key="3">
    <source>
        <dbReference type="SAM" id="Phobius"/>
    </source>
</evidence>
<accession>A0AAD7Q4V8</accession>
<dbReference type="InterPro" id="IPR036770">
    <property type="entry name" value="Ankyrin_rpt-contain_sf"/>
</dbReference>
<dbReference type="Proteomes" id="UP001163823">
    <property type="component" value="Chromosome 3"/>
</dbReference>
<keyword evidence="2" id="KW-0040">ANK repeat</keyword>
<dbReference type="PANTHER" id="PTHR24177">
    <property type="entry name" value="CASKIN"/>
    <property type="match status" value="1"/>
</dbReference>
<evidence type="ECO:0000313" key="6">
    <source>
        <dbReference type="Proteomes" id="UP001163823"/>
    </source>
</evidence>
<keyword evidence="6" id="KW-1185">Reference proteome</keyword>
<comment type="subcellular location">
    <subcellularLocation>
        <location evidence="1">Cell membrane</location>
        <topology evidence="1">Peripheral membrane protein</topology>
        <orientation evidence="1">Cytoplasmic side</orientation>
    </subcellularLocation>
</comment>
<sequence length="744" mass="84541">MGSKIGLTLPSTSPIVRELLKRDNYAEWHVWMENYLLGQDLWDIFVEDQLPDRDNVDTAEFKSWRTKNAAALDAIQMSCGPEALSLTMETSFAKIAWDALYNKYRPIIHPDLEEDTKDYVEYARVYKSLQIGNWEHANEFINTHPDALSGGIEFSSKTALHAAIDFGHFEIVKKLLELMSEEAIEIRDIAGYTALASAATNSSGTVKVAEWMVKKNKSLLTIATNYNLIPVTLSIKCGHIEMARYLYTVTPLEELKPEKGIHGATLTQCYYFRFMDIALDILGKCPRLAMAPDNFGRTLVFRLATIPSAFLSGCKLSFWQKWIYDWIQIKLPSSFANHIQPNIDDDDQRREGDENIIVDPSLLKRLVSDIHNFLGINKIYKMKLVHEQSLALLRIVCKQIETLDGKQMSKALVKDAMFRAAERRISEFIIESSIANPDLLWSRDNVLRNLFFSAIQFRQDEVFSLINWLPWKDEATSSTDSSSNNMLHVAGELAPFTELNRISGAALQMQRELQWFKEVENIVPSNMREALNVDNMTPRDVFTENHKELVKKGEEWMKETARSCTVVGALIVTIMFAAAFTVPGGNEDNGYPVFLNHKLFMLFMISDAIALFSSSTSVLMFLGILTSRYAEEDFLQSLPKKLIIGLSALFLSIATMMMAFCVAMYLTLHGRSWIFIPVILLASIPVTLFILLQFPLLVQIFNSTYGPVIFERGVKLGSELLDQYVCYSRVRCYVYIFLLSSGLL</sequence>
<dbReference type="SUPFAM" id="SSF48403">
    <property type="entry name" value="Ankyrin repeat"/>
    <property type="match status" value="1"/>
</dbReference>
<evidence type="ECO:0000256" key="2">
    <source>
        <dbReference type="PROSITE-ProRule" id="PRU00023"/>
    </source>
</evidence>